<evidence type="ECO:0000256" key="5">
    <source>
        <dbReference type="ARBA" id="ARBA00023163"/>
    </source>
</evidence>
<evidence type="ECO:0000313" key="9">
    <source>
        <dbReference type="Proteomes" id="UP000031327"/>
    </source>
</evidence>
<evidence type="ECO:0000313" key="8">
    <source>
        <dbReference type="EMBL" id="KID54764.1"/>
    </source>
</evidence>
<dbReference type="Gene3D" id="1.10.10.10">
    <property type="entry name" value="Winged helix-like DNA-binding domain superfamily/Winged helix DNA-binding domain"/>
    <property type="match status" value="1"/>
</dbReference>
<dbReference type="GO" id="GO:0016987">
    <property type="term" value="F:sigma factor activity"/>
    <property type="evidence" value="ECO:0007669"/>
    <property type="project" value="UniProtKB-KW"/>
</dbReference>
<dbReference type="CDD" id="cd06171">
    <property type="entry name" value="Sigma70_r4"/>
    <property type="match status" value="1"/>
</dbReference>
<dbReference type="Pfam" id="PF04542">
    <property type="entry name" value="Sigma70_r2"/>
    <property type="match status" value="1"/>
</dbReference>
<dbReference type="RefSeq" id="WP_039611661.1">
    <property type="nucleotide sequence ID" value="NZ_JWIC01000010.1"/>
</dbReference>
<dbReference type="InterPro" id="IPR036388">
    <property type="entry name" value="WH-like_DNA-bd_sf"/>
</dbReference>
<keyword evidence="3" id="KW-0731">Sigma factor</keyword>
<evidence type="ECO:0000259" key="7">
    <source>
        <dbReference type="Pfam" id="PF08281"/>
    </source>
</evidence>
<keyword evidence="2" id="KW-0805">Transcription regulation</keyword>
<dbReference type="InterPro" id="IPR013324">
    <property type="entry name" value="RNA_pol_sigma_r3/r4-like"/>
</dbReference>
<dbReference type="InterPro" id="IPR013325">
    <property type="entry name" value="RNA_pol_sigma_r2"/>
</dbReference>
<comment type="caution">
    <text evidence="8">The sequence shown here is derived from an EMBL/GenBank/DDBJ whole genome shotgun (WGS) entry which is preliminary data.</text>
</comment>
<name>A0A0C1MD87_9GAMM</name>
<reference evidence="8 9" key="1">
    <citation type="submission" date="2014-12" db="EMBL/GenBank/DDBJ databases">
        <title>Draft Genome Sequence of Pseudoalteromonas luteoviolacea HI1.</title>
        <authorList>
            <person name="Asahina A.Y."/>
            <person name="Hadfield M.G."/>
        </authorList>
    </citation>
    <scope>NUCLEOTIDE SEQUENCE [LARGE SCALE GENOMIC DNA]</scope>
    <source>
        <strain evidence="8 9">HI1</strain>
    </source>
</reference>
<dbReference type="SUPFAM" id="SSF88659">
    <property type="entry name" value="Sigma3 and sigma4 domains of RNA polymerase sigma factors"/>
    <property type="match status" value="1"/>
</dbReference>
<protein>
    <recommendedName>
        <fullName evidence="10">RNA polymerase sigma factor</fullName>
    </recommendedName>
</protein>
<feature type="domain" description="RNA polymerase sigma factor 70 region 4 type 2" evidence="7">
    <location>
        <begin position="126"/>
        <end position="177"/>
    </location>
</feature>
<comment type="similarity">
    <text evidence="1">Belongs to the sigma-70 factor family. ECF subfamily.</text>
</comment>
<dbReference type="EMBL" id="JWIC01000010">
    <property type="protein sequence ID" value="KID54764.1"/>
    <property type="molecule type" value="Genomic_DNA"/>
</dbReference>
<dbReference type="Proteomes" id="UP000031327">
    <property type="component" value="Unassembled WGS sequence"/>
</dbReference>
<proteinExistence type="inferred from homology"/>
<dbReference type="PANTHER" id="PTHR43133:SF8">
    <property type="entry name" value="RNA POLYMERASE SIGMA FACTOR HI_1459-RELATED"/>
    <property type="match status" value="1"/>
</dbReference>
<dbReference type="InterPro" id="IPR007627">
    <property type="entry name" value="RNA_pol_sigma70_r2"/>
</dbReference>
<dbReference type="GO" id="GO:0006352">
    <property type="term" value="P:DNA-templated transcription initiation"/>
    <property type="evidence" value="ECO:0007669"/>
    <property type="project" value="InterPro"/>
</dbReference>
<dbReference type="InterPro" id="IPR039425">
    <property type="entry name" value="RNA_pol_sigma-70-like"/>
</dbReference>
<keyword evidence="4" id="KW-0238">DNA-binding</keyword>
<keyword evidence="5" id="KW-0804">Transcription</keyword>
<evidence type="ECO:0000256" key="2">
    <source>
        <dbReference type="ARBA" id="ARBA00023015"/>
    </source>
</evidence>
<dbReference type="OrthoDB" id="9782108at2"/>
<dbReference type="PANTHER" id="PTHR43133">
    <property type="entry name" value="RNA POLYMERASE ECF-TYPE SIGMA FACTO"/>
    <property type="match status" value="1"/>
</dbReference>
<gene>
    <name evidence="8" type="ORF">JF50_23080</name>
</gene>
<dbReference type="AlphaFoldDB" id="A0A0C1MD87"/>
<dbReference type="SUPFAM" id="SSF88946">
    <property type="entry name" value="Sigma2 domain of RNA polymerase sigma factors"/>
    <property type="match status" value="1"/>
</dbReference>
<dbReference type="InterPro" id="IPR014284">
    <property type="entry name" value="RNA_pol_sigma-70_dom"/>
</dbReference>
<dbReference type="InterPro" id="IPR013249">
    <property type="entry name" value="RNA_pol_sigma70_r4_t2"/>
</dbReference>
<evidence type="ECO:0000256" key="1">
    <source>
        <dbReference type="ARBA" id="ARBA00010641"/>
    </source>
</evidence>
<feature type="domain" description="RNA polymerase sigma-70 region 2" evidence="6">
    <location>
        <begin position="44"/>
        <end position="101"/>
    </location>
</feature>
<dbReference type="Gene3D" id="1.10.1740.10">
    <property type="match status" value="1"/>
</dbReference>
<evidence type="ECO:0000256" key="4">
    <source>
        <dbReference type="ARBA" id="ARBA00023125"/>
    </source>
</evidence>
<accession>A0A0C1MD87</accession>
<dbReference type="NCBIfam" id="TIGR02937">
    <property type="entry name" value="sigma70-ECF"/>
    <property type="match status" value="1"/>
</dbReference>
<dbReference type="Pfam" id="PF08281">
    <property type="entry name" value="Sigma70_r4_2"/>
    <property type="match status" value="1"/>
</dbReference>
<evidence type="ECO:0000256" key="3">
    <source>
        <dbReference type="ARBA" id="ARBA00023082"/>
    </source>
</evidence>
<evidence type="ECO:0008006" key="10">
    <source>
        <dbReference type="Google" id="ProtNLM"/>
    </source>
</evidence>
<organism evidence="8 9">
    <name type="scientific">Pseudoalteromonas luteoviolacea</name>
    <dbReference type="NCBI Taxonomy" id="43657"/>
    <lineage>
        <taxon>Bacteria</taxon>
        <taxon>Pseudomonadati</taxon>
        <taxon>Pseudomonadota</taxon>
        <taxon>Gammaproteobacteria</taxon>
        <taxon>Alteromonadales</taxon>
        <taxon>Pseudoalteromonadaceae</taxon>
        <taxon>Pseudoalteromonas</taxon>
    </lineage>
</organism>
<dbReference type="GO" id="GO:0003677">
    <property type="term" value="F:DNA binding"/>
    <property type="evidence" value="ECO:0007669"/>
    <property type="project" value="UniProtKB-KW"/>
</dbReference>
<sequence length="185" mass="21539">MLLAIKNWFIQDKTDAHDPLHEFKRSGENRYLEQAIDNFNPDLYHYLCTQSDPETAEDICQKTWLSIVEKRQYYQSNHTPKAYIFKIARNALIDEFRKQNKHICDSADTDICTQDDDSSFNSACCEQLYSAIKELPQAQKEAISLQLEGFSLKQIAQITTTNQETVKTRLRYAKQQLKHILGDLT</sequence>
<evidence type="ECO:0000259" key="6">
    <source>
        <dbReference type="Pfam" id="PF04542"/>
    </source>
</evidence>